<feature type="region of interest" description="Disordered" evidence="4">
    <location>
        <begin position="1"/>
        <end position="82"/>
    </location>
</feature>
<proteinExistence type="predicted"/>
<name>M0D3A4_9EURY</name>
<dbReference type="EMBL" id="AOIU01000008">
    <property type="protein sequence ID" value="ELZ29172.1"/>
    <property type="molecule type" value="Genomic_DNA"/>
</dbReference>
<dbReference type="eggNOG" id="arCOG02562">
    <property type="taxonomic scope" value="Archaea"/>
</dbReference>
<evidence type="ECO:0000256" key="2">
    <source>
        <dbReference type="ARBA" id="ARBA00022737"/>
    </source>
</evidence>
<evidence type="ECO:0000256" key="3">
    <source>
        <dbReference type="ARBA" id="ARBA00023180"/>
    </source>
</evidence>
<dbReference type="Proteomes" id="UP000011626">
    <property type="component" value="Unassembled WGS sequence"/>
</dbReference>
<dbReference type="SUPFAM" id="SSF50965">
    <property type="entry name" value="Galactose oxidase, central domain"/>
    <property type="match status" value="1"/>
</dbReference>
<feature type="compositionally biased region" description="Polar residues" evidence="4">
    <location>
        <begin position="43"/>
        <end position="59"/>
    </location>
</feature>
<dbReference type="InterPro" id="IPR028994">
    <property type="entry name" value="Integrin_alpha_N"/>
</dbReference>
<dbReference type="PANTHER" id="PTHR36220">
    <property type="entry name" value="UNNAMED PRODUCT"/>
    <property type="match status" value="1"/>
</dbReference>
<sequence length="461" mass="47314">MAAGIAGCPAGTNGDSTDERATAVTPSVTLTPDETAAAMGTGTRPTSVETSTASTTDVSTPAVTATETATPTPTETPGTVPQPAKITATDGESKDVFGVAVALTEDRAVVGADGATNADGEPGGSMYVFERSDGGWRQAARVSPDDGAHVGEFGASIAVDGDLVLVGAPSTDANGDNSGAAYVFERSKGSWTSQAVLRPTDGDSGDYFGNAVALLDDTALVGAHWDEDPRAEQSGSAYVFERTGEEWSQRAKLSLPMAGPNDHFGNDVALGEETALIGAPIHDDSTGLARVFEVVDGSWIATAELEANDGSGQDKFGSAVALDGETALVGASSVDENGKASGAAYVFERSGVDWDRRATLLADDGTVGDRFGWSVALAGDTAVVGAFQDADPYGRSGGSAYVFRRADGEWAQRAKLVAPDGESYDHFGYDVGATETNALVGARWDRNVDGEQTGSAYLFDF</sequence>
<dbReference type="InterPro" id="IPR013519">
    <property type="entry name" value="Int_alpha_beta-p"/>
</dbReference>
<comment type="caution">
    <text evidence="5">The sequence shown here is derived from an EMBL/GenBank/DDBJ whole genome shotgun (WGS) entry which is preliminary data.</text>
</comment>
<gene>
    <name evidence="5" type="ORF">C475_03109</name>
</gene>
<dbReference type="PROSITE" id="PS51470">
    <property type="entry name" value="FG_GAP"/>
    <property type="match status" value="1"/>
</dbReference>
<dbReference type="AlphaFoldDB" id="M0D3A4"/>
<evidence type="ECO:0000313" key="5">
    <source>
        <dbReference type="EMBL" id="ELZ29172.1"/>
    </source>
</evidence>
<organism evidence="5 6">
    <name type="scientific">Halosimplex carlsbadense 2-9-1</name>
    <dbReference type="NCBI Taxonomy" id="797114"/>
    <lineage>
        <taxon>Archaea</taxon>
        <taxon>Methanobacteriati</taxon>
        <taxon>Methanobacteriota</taxon>
        <taxon>Stenosarchaea group</taxon>
        <taxon>Halobacteria</taxon>
        <taxon>Halobacteriales</taxon>
        <taxon>Haloarculaceae</taxon>
        <taxon>Halosimplex</taxon>
    </lineage>
</organism>
<dbReference type="InterPro" id="IPR013517">
    <property type="entry name" value="FG-GAP"/>
</dbReference>
<keyword evidence="1" id="KW-0732">Signal</keyword>
<evidence type="ECO:0000313" key="6">
    <source>
        <dbReference type="Proteomes" id="UP000011626"/>
    </source>
</evidence>
<dbReference type="Gene3D" id="2.130.10.130">
    <property type="entry name" value="Integrin alpha, N-terminal"/>
    <property type="match status" value="3"/>
</dbReference>
<dbReference type="InterPro" id="IPR011043">
    <property type="entry name" value="Gal_Oxase/kelch_b-propeller"/>
</dbReference>
<evidence type="ECO:0000256" key="4">
    <source>
        <dbReference type="SAM" id="MobiDB-lite"/>
    </source>
</evidence>
<dbReference type="STRING" id="797114.C475_03109"/>
<keyword evidence="2" id="KW-0677">Repeat</keyword>
<dbReference type="PANTHER" id="PTHR36220:SF1">
    <property type="entry name" value="GAMMA TUBULIN COMPLEX COMPONENT C-TERMINAL DOMAIN-CONTAINING PROTEIN"/>
    <property type="match status" value="1"/>
</dbReference>
<reference evidence="5 6" key="1">
    <citation type="journal article" date="2014" name="PLoS Genet.">
        <title>Phylogenetically driven sequencing of extremely halophilic archaea reveals strategies for static and dynamic osmo-response.</title>
        <authorList>
            <person name="Becker E.A."/>
            <person name="Seitzer P.M."/>
            <person name="Tritt A."/>
            <person name="Larsen D."/>
            <person name="Krusor M."/>
            <person name="Yao A.I."/>
            <person name="Wu D."/>
            <person name="Madern D."/>
            <person name="Eisen J.A."/>
            <person name="Darling A.E."/>
            <person name="Facciotti M.T."/>
        </authorList>
    </citation>
    <scope>NUCLEOTIDE SEQUENCE [LARGE SCALE GENOMIC DNA]</scope>
    <source>
        <strain evidence="5 6">2-9-1</strain>
    </source>
</reference>
<accession>M0D3A4</accession>
<protein>
    <submittedName>
        <fullName evidence="5">PKD domain-containing protein</fullName>
    </submittedName>
</protein>
<evidence type="ECO:0000256" key="1">
    <source>
        <dbReference type="ARBA" id="ARBA00022729"/>
    </source>
</evidence>
<keyword evidence="3" id="KW-0325">Glycoprotein</keyword>
<dbReference type="Pfam" id="PF14312">
    <property type="entry name" value="FG-GAP_2"/>
    <property type="match status" value="7"/>
</dbReference>
<dbReference type="PATRIC" id="fig|797114.5.peg.627"/>
<feature type="compositionally biased region" description="Low complexity" evidence="4">
    <location>
        <begin position="60"/>
        <end position="81"/>
    </location>
</feature>
<keyword evidence="6" id="KW-1185">Reference proteome</keyword>